<feature type="transmembrane region" description="Helical" evidence="1">
    <location>
        <begin position="106"/>
        <end position="132"/>
    </location>
</feature>
<feature type="transmembrane region" description="Helical" evidence="1">
    <location>
        <begin position="144"/>
        <end position="164"/>
    </location>
</feature>
<dbReference type="Pfam" id="PF12822">
    <property type="entry name" value="ECF_trnsprt"/>
    <property type="match status" value="1"/>
</dbReference>
<organism evidence="2 3">
    <name type="scientific">Halanaerobium congolense</name>
    <dbReference type="NCBI Taxonomy" id="54121"/>
    <lineage>
        <taxon>Bacteria</taxon>
        <taxon>Bacillati</taxon>
        <taxon>Bacillota</taxon>
        <taxon>Clostridia</taxon>
        <taxon>Halanaerobiales</taxon>
        <taxon>Halanaerobiaceae</taxon>
        <taxon>Halanaerobium</taxon>
    </lineage>
</organism>
<keyword evidence="1" id="KW-0812">Transmembrane</keyword>
<comment type="caution">
    <text evidence="2">The sequence shown here is derived from an EMBL/GenBank/DDBJ whole genome shotgun (WGS) entry which is preliminary data.</text>
</comment>
<dbReference type="Gene3D" id="1.10.1760.20">
    <property type="match status" value="1"/>
</dbReference>
<evidence type="ECO:0000256" key="1">
    <source>
        <dbReference type="SAM" id="Phobius"/>
    </source>
</evidence>
<accession>A0A318ECK9</accession>
<feature type="transmembrane region" description="Helical" evidence="1">
    <location>
        <begin position="51"/>
        <end position="73"/>
    </location>
</feature>
<feature type="transmembrane region" description="Helical" evidence="1">
    <location>
        <begin position="80"/>
        <end position="100"/>
    </location>
</feature>
<dbReference type="RefSeq" id="WP_181413337.1">
    <property type="nucleotide sequence ID" value="NZ_QICM01000014.1"/>
</dbReference>
<dbReference type="InterPro" id="IPR024529">
    <property type="entry name" value="ECF_trnsprt_substrate-spec"/>
</dbReference>
<gene>
    <name evidence="2" type="ORF">C8C78_11410</name>
</gene>
<dbReference type="EMBL" id="QICM01000014">
    <property type="protein sequence ID" value="PXV65354.1"/>
    <property type="molecule type" value="Genomic_DNA"/>
</dbReference>
<protein>
    <submittedName>
        <fullName evidence="2">Uncharacterized protein DUF3816</fullName>
    </submittedName>
</protein>
<dbReference type="GO" id="GO:0022857">
    <property type="term" value="F:transmembrane transporter activity"/>
    <property type="evidence" value="ECO:0007669"/>
    <property type="project" value="InterPro"/>
</dbReference>
<dbReference type="Proteomes" id="UP000247389">
    <property type="component" value="Unassembled WGS sequence"/>
</dbReference>
<proteinExistence type="predicted"/>
<keyword evidence="1" id="KW-0472">Membrane</keyword>
<evidence type="ECO:0000313" key="2">
    <source>
        <dbReference type="EMBL" id="PXV65354.1"/>
    </source>
</evidence>
<reference evidence="2 3" key="1">
    <citation type="submission" date="2018-04" db="EMBL/GenBank/DDBJ databases">
        <title>Subsurface microbial communities from deep shales in Ohio and West Virginia, USA.</title>
        <authorList>
            <person name="Wrighton K."/>
        </authorList>
    </citation>
    <scope>NUCLEOTIDE SEQUENCE [LARGE SCALE GENOMIC DNA]</scope>
    <source>
        <strain evidence="2 3">MSL28</strain>
    </source>
</reference>
<sequence length="181" mass="19684">MKNETRKLVCASFLLILGIILPRLVNFAGSPTLGNLISPMHIPVFLGGLILGPFYGALVGFVTPLLSTLIFAMPPLMPPITVLMAFELAAFGLTVGYLYSNKAKNIYLSLITAMIIGRFVYGLALIAVGPIFNFKPPFIPFMQGALVMGIPGMVIQLLIIPPIIKKIKPVKKFSDLNRQLN</sequence>
<dbReference type="AlphaFoldDB" id="A0A318ECK9"/>
<name>A0A318ECK9_9FIRM</name>
<evidence type="ECO:0000313" key="3">
    <source>
        <dbReference type="Proteomes" id="UP000247389"/>
    </source>
</evidence>
<keyword evidence="1" id="KW-1133">Transmembrane helix</keyword>